<comment type="caution">
    <text evidence="2">The sequence shown here is derived from an EMBL/GenBank/DDBJ whole genome shotgun (WGS) entry which is preliminary data.</text>
</comment>
<dbReference type="RefSeq" id="WP_112317212.1">
    <property type="nucleotide sequence ID" value="NZ_MUAV01000030.1"/>
</dbReference>
<evidence type="ECO:0000313" key="3">
    <source>
        <dbReference type="Proteomes" id="UP000248659"/>
    </source>
</evidence>
<dbReference type="InterPro" id="IPR042095">
    <property type="entry name" value="SUMF_sf"/>
</dbReference>
<sequence>MTRILGLLTIWLALAATPGTAQSLADSNAQLFRELQSVRGVSGPAIERIQQIFARSRVLGQGNPAITRHAMTREECNSRAGGNALAAYADKRFEKICGAKYMAPLYDPRTERPDDAKACIDQFEYPDIPCSYPVVWVKAKEAAEICAAEGKRLCDAHEWEGACAGALEPPDYRFDLARGQSDSGAVNRMRAAHNARYQSSASWSYGPAFRTGVCAQDSVKSPTCPGGGFGNCGSNTYPTGSFNGCTSPLKVYDINGNTAEHMNLPLAPDQMASAGSTRLGVTEMKGSWFIWDKYRAHPDWCRWRAPFWHGARVMSPSSHENYHLGFRCCKTLD</sequence>
<protein>
    <recommendedName>
        <fullName evidence="4">Sulfatase-modifying factor enzyme 1</fullName>
    </recommendedName>
</protein>
<gene>
    <name evidence="2" type="ORF">BYZ73_18485</name>
</gene>
<keyword evidence="3" id="KW-1185">Reference proteome</keyword>
<name>A0ABX9DDN3_9RHOB</name>
<reference evidence="2 3" key="1">
    <citation type="submission" date="2017-01" db="EMBL/GenBank/DDBJ databases">
        <title>Genome sequence of Rhodovulum viride JA756.</title>
        <authorList>
            <person name="Lakshmi K.V."/>
            <person name="Tushar L.D."/>
            <person name="Sasikala C."/>
            <person name="Venkataramana C."/>
        </authorList>
    </citation>
    <scope>NUCLEOTIDE SEQUENCE [LARGE SCALE GENOMIC DNA]</scope>
    <source>
        <strain evidence="2 3">JA756</strain>
    </source>
</reference>
<organism evidence="2 3">
    <name type="scientific">Rhodovulum viride</name>
    <dbReference type="NCBI Taxonomy" id="1231134"/>
    <lineage>
        <taxon>Bacteria</taxon>
        <taxon>Pseudomonadati</taxon>
        <taxon>Pseudomonadota</taxon>
        <taxon>Alphaproteobacteria</taxon>
        <taxon>Rhodobacterales</taxon>
        <taxon>Paracoccaceae</taxon>
        <taxon>Rhodovulum</taxon>
    </lineage>
</organism>
<feature type="chain" id="PRO_5047074494" description="Sulfatase-modifying factor enzyme 1" evidence="1">
    <location>
        <begin position="22"/>
        <end position="333"/>
    </location>
</feature>
<accession>A0ABX9DDN3</accession>
<proteinExistence type="predicted"/>
<dbReference type="InterPro" id="IPR016187">
    <property type="entry name" value="CTDL_fold"/>
</dbReference>
<dbReference type="SUPFAM" id="SSF56436">
    <property type="entry name" value="C-type lectin-like"/>
    <property type="match status" value="1"/>
</dbReference>
<keyword evidence="1" id="KW-0732">Signal</keyword>
<evidence type="ECO:0008006" key="4">
    <source>
        <dbReference type="Google" id="ProtNLM"/>
    </source>
</evidence>
<feature type="signal peptide" evidence="1">
    <location>
        <begin position="1"/>
        <end position="21"/>
    </location>
</feature>
<dbReference type="EMBL" id="MUAV01000030">
    <property type="protein sequence ID" value="RAP39814.1"/>
    <property type="molecule type" value="Genomic_DNA"/>
</dbReference>
<dbReference type="Gene3D" id="3.90.1580.10">
    <property type="entry name" value="paralog of FGE (formylglycine-generating enzyme)"/>
    <property type="match status" value="1"/>
</dbReference>
<evidence type="ECO:0000256" key="1">
    <source>
        <dbReference type="SAM" id="SignalP"/>
    </source>
</evidence>
<evidence type="ECO:0000313" key="2">
    <source>
        <dbReference type="EMBL" id="RAP39814.1"/>
    </source>
</evidence>
<dbReference type="Proteomes" id="UP000248659">
    <property type="component" value="Unassembled WGS sequence"/>
</dbReference>